<dbReference type="PATRIC" id="fig|1423810.4.peg.878"/>
<dbReference type="InterPro" id="IPR005863">
    <property type="entry name" value="UDP-N-AcMur_synth"/>
</dbReference>
<comment type="subcellular location">
    <subcellularLocation>
        <location evidence="10 11">Cytoplasm</location>
    </subcellularLocation>
</comment>
<evidence type="ECO:0000256" key="8">
    <source>
        <dbReference type="ARBA" id="ARBA00023306"/>
    </source>
</evidence>
<dbReference type="GO" id="GO:0009252">
    <property type="term" value="P:peptidoglycan biosynthetic process"/>
    <property type="evidence" value="ECO:0007669"/>
    <property type="project" value="UniProtKB-UniRule"/>
</dbReference>
<evidence type="ECO:0000256" key="4">
    <source>
        <dbReference type="ARBA" id="ARBA00022741"/>
    </source>
</evidence>
<comment type="function">
    <text evidence="10 11">Involved in cell wall formation. Catalyzes the final step in the synthesis of UDP-N-acetylmuramoyl-pentapeptide, the precursor of murein.</text>
</comment>
<dbReference type="GO" id="GO:0051301">
    <property type="term" value="P:cell division"/>
    <property type="evidence" value="ECO:0007669"/>
    <property type="project" value="UniProtKB-KW"/>
</dbReference>
<keyword evidence="9 10" id="KW-0961">Cell wall biogenesis/degradation</keyword>
<dbReference type="InterPro" id="IPR036565">
    <property type="entry name" value="Mur-like_cat_sf"/>
</dbReference>
<comment type="catalytic activity">
    <reaction evidence="11">
        <text>D-alanyl-D-alanine + UDP-N-acetyl-alpha-D-muramoyl-L-alanyl-gamma-D-glutamyl-meso-2,6-diaminopimelate + ATP = UDP-N-acetyl-alpha-D-muramoyl-L-alanyl-gamma-D-glutamyl-meso-2,6-diaminopimeloyl-D-alanyl-D-alanine + ADP + phosphate + H(+)</text>
        <dbReference type="Rhea" id="RHEA:28374"/>
        <dbReference type="ChEBI" id="CHEBI:15378"/>
        <dbReference type="ChEBI" id="CHEBI:30616"/>
        <dbReference type="ChEBI" id="CHEBI:43474"/>
        <dbReference type="ChEBI" id="CHEBI:57822"/>
        <dbReference type="ChEBI" id="CHEBI:61386"/>
        <dbReference type="ChEBI" id="CHEBI:83905"/>
        <dbReference type="ChEBI" id="CHEBI:456216"/>
        <dbReference type="EC" id="6.3.2.10"/>
    </reaction>
</comment>
<evidence type="ECO:0000256" key="5">
    <source>
        <dbReference type="ARBA" id="ARBA00022840"/>
    </source>
</evidence>
<keyword evidence="8 10" id="KW-0131">Cell cycle</keyword>
<dbReference type="SUPFAM" id="SSF53244">
    <property type="entry name" value="MurD-like peptide ligases, peptide-binding domain"/>
    <property type="match status" value="1"/>
</dbReference>
<accession>A0A0R2CH67</accession>
<comment type="catalytic activity">
    <reaction evidence="10">
        <text>UDP-N-acetyl-alpha-D-muramoyl-L-alanyl-gamma-D-glutamyl-L-lysine + D-alanyl-D-alanine + ATP = UDP-N-acetyl-alpha-D-muramoyl-L-alanyl-gamma-D-glutamyl-L-lysyl-D-alanyl-D-alanine + ADP + phosphate + H(+)</text>
        <dbReference type="Rhea" id="RHEA:16085"/>
        <dbReference type="ChEBI" id="CHEBI:15378"/>
        <dbReference type="ChEBI" id="CHEBI:30616"/>
        <dbReference type="ChEBI" id="CHEBI:43474"/>
        <dbReference type="ChEBI" id="CHEBI:57822"/>
        <dbReference type="ChEBI" id="CHEBI:70758"/>
        <dbReference type="ChEBI" id="CHEBI:83903"/>
        <dbReference type="ChEBI" id="CHEBI:456216"/>
        <dbReference type="EC" id="6.3.2.10"/>
    </reaction>
</comment>
<dbReference type="NCBIfam" id="TIGR01143">
    <property type="entry name" value="murF"/>
    <property type="match status" value="1"/>
</dbReference>
<evidence type="ECO:0000259" key="14">
    <source>
        <dbReference type="Pfam" id="PF08245"/>
    </source>
</evidence>
<sequence length="465" mass="50927">MKMTLDTIASVVGATAPANADQVTVTGVCFDARKVQQGDLFVPLKGHRDGHEFIEQAFAGGAVASFCDHAHAESTQSRVGTAPLLVVDDPLKALHAWARYYLLIKVNPKVVAITGSNGKTTTKDMTAAILASQYRVVKTQDNFNNAIGVPITILSMEPNTEVLVVEMGMDHFGELEALSTLAEPDVAVITMIGEAHIEFFKTRDRIADAKMEIVSGLKDDGLFVYNGDEPLLRERAAKVTQDQVTFGLAPNNDLAAEHVQPFRDHTEFDVSRWPDVHFSIPMMGEYNVNNALAAILVGRRFHVKPEAMRDALAHFKATHNRTEWLKGDAGESILSDVYNSNPTAVRAVLHDFVKVPTKGRRIAVLGDMLELGTASHDLHAGLADALDPDQVNCVYLYGPEMHALYTALQAKYDGQHLFYFAEDDQSHLESQLLDGVYSDDLVLIKGSHGMHLENVLSALLNGSRE</sequence>
<evidence type="ECO:0000259" key="13">
    <source>
        <dbReference type="Pfam" id="PF02875"/>
    </source>
</evidence>
<dbReference type="RefSeq" id="WP_056969160.1">
    <property type="nucleotide sequence ID" value="NZ_AYZK01000002.1"/>
</dbReference>
<dbReference type="EC" id="6.3.2.10" evidence="10 11"/>
<dbReference type="EMBL" id="AYZK01000002">
    <property type="protein sequence ID" value="KRM87350.1"/>
    <property type="molecule type" value="Genomic_DNA"/>
</dbReference>
<reference evidence="15 16" key="1">
    <citation type="journal article" date="2015" name="Genome Announc.">
        <title>Expanding the biotechnology potential of lactobacilli through comparative genomics of 213 strains and associated genera.</title>
        <authorList>
            <person name="Sun Z."/>
            <person name="Harris H.M."/>
            <person name="McCann A."/>
            <person name="Guo C."/>
            <person name="Argimon S."/>
            <person name="Zhang W."/>
            <person name="Yang X."/>
            <person name="Jeffery I.B."/>
            <person name="Cooney J.C."/>
            <person name="Kagawa T.F."/>
            <person name="Liu W."/>
            <person name="Song Y."/>
            <person name="Salvetti E."/>
            <person name="Wrobel A."/>
            <person name="Rasinkangas P."/>
            <person name="Parkhill J."/>
            <person name="Rea M.C."/>
            <person name="O'Sullivan O."/>
            <person name="Ritari J."/>
            <person name="Douillard F.P."/>
            <person name="Paul Ross R."/>
            <person name="Yang R."/>
            <person name="Briner A.E."/>
            <person name="Felis G.E."/>
            <person name="de Vos W.M."/>
            <person name="Barrangou R."/>
            <person name="Klaenhammer T.R."/>
            <person name="Caufield P.W."/>
            <person name="Cui Y."/>
            <person name="Zhang H."/>
            <person name="O'Toole P.W."/>
        </authorList>
    </citation>
    <scope>NUCLEOTIDE SEQUENCE [LARGE SCALE GENOMIC DNA]</scope>
    <source>
        <strain evidence="15 16">DSM 22698</strain>
    </source>
</reference>
<dbReference type="PANTHER" id="PTHR43024">
    <property type="entry name" value="UDP-N-ACETYLMURAMOYL-TRIPEPTIDE--D-ALANYL-D-ALANINE LIGASE"/>
    <property type="match status" value="1"/>
</dbReference>
<evidence type="ECO:0000256" key="2">
    <source>
        <dbReference type="ARBA" id="ARBA00022598"/>
    </source>
</evidence>
<dbReference type="GO" id="GO:0047480">
    <property type="term" value="F:UDP-N-acetylmuramoyl-tripeptide-D-alanyl-D-alanine ligase activity"/>
    <property type="evidence" value="ECO:0007669"/>
    <property type="project" value="UniProtKB-UniRule"/>
</dbReference>
<feature type="binding site" evidence="10">
    <location>
        <begin position="115"/>
        <end position="121"/>
    </location>
    <ligand>
        <name>ATP</name>
        <dbReference type="ChEBI" id="CHEBI:30616"/>
    </ligand>
</feature>
<keyword evidence="3 10" id="KW-0132">Cell division</keyword>
<keyword evidence="4 10" id="KW-0547">Nucleotide-binding</keyword>
<dbReference type="InterPro" id="IPR000713">
    <property type="entry name" value="Mur_ligase_N"/>
</dbReference>
<comment type="caution">
    <text evidence="15">The sequence shown here is derived from an EMBL/GenBank/DDBJ whole genome shotgun (WGS) entry which is preliminary data.</text>
</comment>
<comment type="pathway">
    <text evidence="10 11">Cell wall biogenesis; peptidoglycan biosynthesis.</text>
</comment>
<comment type="similarity">
    <text evidence="10">Belongs to the MurCDEF family. MurF subfamily.</text>
</comment>
<evidence type="ECO:0000256" key="10">
    <source>
        <dbReference type="HAMAP-Rule" id="MF_02019"/>
    </source>
</evidence>
<dbReference type="Pfam" id="PF01225">
    <property type="entry name" value="Mur_ligase"/>
    <property type="match status" value="1"/>
</dbReference>
<dbReference type="GO" id="GO:0071555">
    <property type="term" value="P:cell wall organization"/>
    <property type="evidence" value="ECO:0007669"/>
    <property type="project" value="UniProtKB-KW"/>
</dbReference>
<keyword evidence="6 10" id="KW-0133">Cell shape</keyword>
<evidence type="ECO:0000256" key="11">
    <source>
        <dbReference type="RuleBase" id="RU004136"/>
    </source>
</evidence>
<dbReference type="UniPathway" id="UPA00219"/>
<keyword evidence="16" id="KW-1185">Reference proteome</keyword>
<evidence type="ECO:0000256" key="9">
    <source>
        <dbReference type="ARBA" id="ARBA00023316"/>
    </source>
</evidence>
<dbReference type="GO" id="GO:0005524">
    <property type="term" value="F:ATP binding"/>
    <property type="evidence" value="ECO:0007669"/>
    <property type="project" value="UniProtKB-UniRule"/>
</dbReference>
<organism evidence="15 16">
    <name type="scientific">Lacticaseibacillus thailandensis DSM 22698 = JCM 13996</name>
    <dbReference type="NCBI Taxonomy" id="1423810"/>
    <lineage>
        <taxon>Bacteria</taxon>
        <taxon>Bacillati</taxon>
        <taxon>Bacillota</taxon>
        <taxon>Bacilli</taxon>
        <taxon>Lactobacillales</taxon>
        <taxon>Lactobacillaceae</taxon>
        <taxon>Lacticaseibacillus</taxon>
    </lineage>
</organism>
<dbReference type="SUPFAM" id="SSF63418">
    <property type="entry name" value="MurE/MurF N-terminal domain"/>
    <property type="match status" value="1"/>
</dbReference>
<feature type="domain" description="Mur ligase N-terminal catalytic" evidence="12">
    <location>
        <begin position="25"/>
        <end position="99"/>
    </location>
</feature>
<feature type="domain" description="Mur ligase C-terminal" evidence="13">
    <location>
        <begin position="321"/>
        <end position="447"/>
    </location>
</feature>
<evidence type="ECO:0000313" key="15">
    <source>
        <dbReference type="EMBL" id="KRM87350.1"/>
    </source>
</evidence>
<dbReference type="AlphaFoldDB" id="A0A0R2CH67"/>
<dbReference type="STRING" id="1423810.FD19_GL000851"/>
<dbReference type="Pfam" id="PF02875">
    <property type="entry name" value="Mur_ligase_C"/>
    <property type="match status" value="1"/>
</dbReference>
<proteinExistence type="inferred from homology"/>
<dbReference type="InterPro" id="IPR004101">
    <property type="entry name" value="Mur_ligase_C"/>
</dbReference>
<keyword evidence="1 10" id="KW-0963">Cytoplasm</keyword>
<dbReference type="GO" id="GO:0008766">
    <property type="term" value="F:UDP-N-acetylmuramoylalanyl-D-glutamyl-2,6-diaminopimelate-D-alanyl-D-alanine ligase activity"/>
    <property type="evidence" value="ECO:0007669"/>
    <property type="project" value="RHEA"/>
</dbReference>
<gene>
    <name evidence="10" type="primary">murF</name>
    <name evidence="15" type="ORF">FD19_GL000851</name>
</gene>
<dbReference type="Gene3D" id="3.40.1390.10">
    <property type="entry name" value="MurE/MurF, N-terminal domain"/>
    <property type="match status" value="1"/>
</dbReference>
<dbReference type="GO" id="GO:0005737">
    <property type="term" value="C:cytoplasm"/>
    <property type="evidence" value="ECO:0007669"/>
    <property type="project" value="UniProtKB-SubCell"/>
</dbReference>
<evidence type="ECO:0000256" key="7">
    <source>
        <dbReference type="ARBA" id="ARBA00022984"/>
    </source>
</evidence>
<dbReference type="InterPro" id="IPR051046">
    <property type="entry name" value="MurCDEF_CellWall_CoF430Synth"/>
</dbReference>
<dbReference type="Pfam" id="PF08245">
    <property type="entry name" value="Mur_ligase_M"/>
    <property type="match status" value="1"/>
</dbReference>
<evidence type="ECO:0000256" key="6">
    <source>
        <dbReference type="ARBA" id="ARBA00022960"/>
    </source>
</evidence>
<keyword evidence="7 10" id="KW-0573">Peptidoglycan synthesis</keyword>
<evidence type="ECO:0000313" key="16">
    <source>
        <dbReference type="Proteomes" id="UP000051789"/>
    </source>
</evidence>
<dbReference type="HAMAP" id="MF_02019">
    <property type="entry name" value="MurF"/>
    <property type="match status" value="1"/>
</dbReference>
<keyword evidence="2 10" id="KW-0436">Ligase</keyword>
<dbReference type="InterPro" id="IPR013221">
    <property type="entry name" value="Mur_ligase_cen"/>
</dbReference>
<dbReference type="InterPro" id="IPR036615">
    <property type="entry name" value="Mur_ligase_C_dom_sf"/>
</dbReference>
<evidence type="ECO:0000256" key="1">
    <source>
        <dbReference type="ARBA" id="ARBA00022490"/>
    </source>
</evidence>
<dbReference type="Gene3D" id="3.90.190.20">
    <property type="entry name" value="Mur ligase, C-terminal domain"/>
    <property type="match status" value="1"/>
</dbReference>
<keyword evidence="5 10" id="KW-0067">ATP-binding</keyword>
<dbReference type="InterPro" id="IPR035911">
    <property type="entry name" value="MurE/MurF_N"/>
</dbReference>
<dbReference type="Gene3D" id="3.40.1190.10">
    <property type="entry name" value="Mur-like, catalytic domain"/>
    <property type="match status" value="1"/>
</dbReference>
<name>A0A0R2CH67_9LACO</name>
<dbReference type="PANTHER" id="PTHR43024:SF1">
    <property type="entry name" value="UDP-N-ACETYLMURAMOYL-TRIPEPTIDE--D-ALANYL-D-ALANINE LIGASE"/>
    <property type="match status" value="1"/>
</dbReference>
<dbReference type="SUPFAM" id="SSF53623">
    <property type="entry name" value="MurD-like peptide ligases, catalytic domain"/>
    <property type="match status" value="1"/>
</dbReference>
<feature type="domain" description="Mur ligase central" evidence="14">
    <location>
        <begin position="113"/>
        <end position="297"/>
    </location>
</feature>
<protein>
    <recommendedName>
        <fullName evidence="10 11">UDP-N-acetylmuramoyl-tripeptide--D-alanyl-D-alanine ligase</fullName>
        <ecNumber evidence="10 11">6.3.2.10</ecNumber>
    </recommendedName>
    <alternativeName>
        <fullName evidence="10">D-alanyl-D-alanine-adding enzyme</fullName>
    </alternativeName>
</protein>
<evidence type="ECO:0000259" key="12">
    <source>
        <dbReference type="Pfam" id="PF01225"/>
    </source>
</evidence>
<dbReference type="Proteomes" id="UP000051789">
    <property type="component" value="Unassembled WGS sequence"/>
</dbReference>
<dbReference type="GO" id="GO:0008360">
    <property type="term" value="P:regulation of cell shape"/>
    <property type="evidence" value="ECO:0007669"/>
    <property type="project" value="UniProtKB-KW"/>
</dbReference>
<evidence type="ECO:0000256" key="3">
    <source>
        <dbReference type="ARBA" id="ARBA00022618"/>
    </source>
</evidence>